<dbReference type="AlphaFoldDB" id="A0A125MNF7"/>
<name>A0A125MNF7_9GAMM</name>
<organism evidence="1 2">
    <name type="scientific">Lysobacter capsici AZ78</name>
    <dbReference type="NCBI Taxonomy" id="1444315"/>
    <lineage>
        <taxon>Bacteria</taxon>
        <taxon>Pseudomonadati</taxon>
        <taxon>Pseudomonadota</taxon>
        <taxon>Gammaproteobacteria</taxon>
        <taxon>Lysobacterales</taxon>
        <taxon>Lysobacteraceae</taxon>
        <taxon>Lysobacter</taxon>
    </lineage>
</organism>
<sequence>MTAPPTPPRIVALADLADAYRVPDYMPADWRILVVPGDLRVDGDLQLEWDRPNGNAHPPRHDWRDAAGCPPGEAIDGVAIEGSLHVGGAIISHWAGPMLLVREHLRARSLIAGGAFIRIRGNADVADTVLGHTNHGELYIDGTTTAPLLIWDDHFFNAATINAPYTFDTRAAAWEDWGYDDDLDGYPVPEQLKPVLREEFGCWDDVMDALRAGKDVVKANFRDQASSS</sequence>
<dbReference type="RefSeq" id="WP_036106476.1">
    <property type="nucleotide sequence ID" value="NZ_JAJA02000001.1"/>
</dbReference>
<protein>
    <submittedName>
        <fullName evidence="1">Uncharacterized protein</fullName>
    </submittedName>
</protein>
<comment type="caution">
    <text evidence="1">The sequence shown here is derived from an EMBL/GenBank/DDBJ whole genome shotgun (WGS) entry which is preliminary data.</text>
</comment>
<reference evidence="1 2" key="1">
    <citation type="journal article" date="2014" name="Genome Announc.">
        <title>Draft Genome Sequence of Lysobacter capsici AZ78, a Bacterium Antagonistic to Plant-Pathogenic Oomycetes.</title>
        <authorList>
            <person name="Puopolo G."/>
            <person name="Sonego P."/>
            <person name="Engelen K."/>
            <person name="Pertot I."/>
        </authorList>
    </citation>
    <scope>NUCLEOTIDE SEQUENCE [LARGE SCALE GENOMIC DNA]</scope>
    <source>
        <strain evidence="1 2">AZ78</strain>
    </source>
</reference>
<proteinExistence type="predicted"/>
<evidence type="ECO:0000313" key="1">
    <source>
        <dbReference type="EMBL" id="KWS06408.1"/>
    </source>
</evidence>
<dbReference type="OrthoDB" id="4042878at2"/>
<gene>
    <name evidence="1" type="ORF">AZ78_3964</name>
</gene>
<accession>A0A125MNF7</accession>
<keyword evidence="2" id="KW-1185">Reference proteome</keyword>
<dbReference type="Proteomes" id="UP000023435">
    <property type="component" value="Unassembled WGS sequence"/>
</dbReference>
<evidence type="ECO:0000313" key="2">
    <source>
        <dbReference type="Proteomes" id="UP000023435"/>
    </source>
</evidence>
<dbReference type="EMBL" id="JAJA02000001">
    <property type="protein sequence ID" value="KWS06408.1"/>
    <property type="molecule type" value="Genomic_DNA"/>
</dbReference>